<dbReference type="HAMAP" id="MF_00003">
    <property type="entry name" value="RbfA"/>
    <property type="match status" value="1"/>
</dbReference>
<dbReference type="GO" id="GO:0030490">
    <property type="term" value="P:maturation of SSU-rRNA"/>
    <property type="evidence" value="ECO:0007669"/>
    <property type="project" value="UniProtKB-UniRule"/>
</dbReference>
<organism evidence="5 6">
    <name type="scientific">Neiella marina</name>
    <dbReference type="NCBI Taxonomy" id="508461"/>
    <lineage>
        <taxon>Bacteria</taxon>
        <taxon>Pseudomonadati</taxon>
        <taxon>Pseudomonadota</taxon>
        <taxon>Gammaproteobacteria</taxon>
        <taxon>Alteromonadales</taxon>
        <taxon>Echinimonadaceae</taxon>
        <taxon>Neiella</taxon>
    </lineage>
</organism>
<keyword evidence="6" id="KW-1185">Reference proteome</keyword>
<reference evidence="6" key="1">
    <citation type="journal article" date="2019" name="Int. J. Syst. Evol. Microbiol.">
        <title>The Global Catalogue of Microorganisms (GCM) 10K type strain sequencing project: providing services to taxonomists for standard genome sequencing and annotation.</title>
        <authorList>
            <consortium name="The Broad Institute Genomics Platform"/>
            <consortium name="The Broad Institute Genome Sequencing Center for Infectious Disease"/>
            <person name="Wu L."/>
            <person name="Ma J."/>
        </authorList>
    </citation>
    <scope>NUCLEOTIDE SEQUENCE [LARGE SCALE GENOMIC DNA]</scope>
    <source>
        <strain evidence="6">CGMCC 1.10130</strain>
    </source>
</reference>
<evidence type="ECO:0000256" key="3">
    <source>
        <dbReference type="HAMAP-Rule" id="MF_00003"/>
    </source>
</evidence>
<comment type="function">
    <text evidence="3">One of several proteins that assist in the late maturation steps of the functional core of the 30S ribosomal subunit. Associates with free 30S ribosomal subunits (but not with 30S subunits that are part of 70S ribosomes or polysomes). Required for efficient processing of 16S rRNA. May interact with the 5'-terminal helix region of 16S rRNA.</text>
</comment>
<dbReference type="PROSITE" id="PS01319">
    <property type="entry name" value="RBFA"/>
    <property type="match status" value="1"/>
</dbReference>
<keyword evidence="1 3" id="KW-0963">Cytoplasm</keyword>
<evidence type="ECO:0000256" key="1">
    <source>
        <dbReference type="ARBA" id="ARBA00022490"/>
    </source>
</evidence>
<accession>A0A8J2XNS2</accession>
<comment type="similarity">
    <text evidence="3">Belongs to the RbfA family.</text>
</comment>
<dbReference type="EMBL" id="BMDX01000017">
    <property type="protein sequence ID" value="GGA84952.1"/>
    <property type="molecule type" value="Genomic_DNA"/>
</dbReference>
<evidence type="ECO:0000256" key="4">
    <source>
        <dbReference type="SAM" id="MobiDB-lite"/>
    </source>
</evidence>
<dbReference type="PANTHER" id="PTHR33515:SF1">
    <property type="entry name" value="RIBOSOME-BINDING FACTOR A, CHLOROPLASTIC-RELATED"/>
    <property type="match status" value="1"/>
</dbReference>
<dbReference type="FunFam" id="3.30.300.20:FF:000007">
    <property type="entry name" value="Ribosome-binding factor A"/>
    <property type="match status" value="1"/>
</dbReference>
<dbReference type="NCBIfam" id="TIGR00082">
    <property type="entry name" value="rbfA"/>
    <property type="match status" value="1"/>
</dbReference>
<keyword evidence="2 3" id="KW-0690">Ribosome biogenesis</keyword>
<dbReference type="Gene3D" id="3.30.300.20">
    <property type="match status" value="1"/>
</dbReference>
<feature type="region of interest" description="Disordered" evidence="4">
    <location>
        <begin position="116"/>
        <end position="137"/>
    </location>
</feature>
<dbReference type="GO" id="GO:0005829">
    <property type="term" value="C:cytosol"/>
    <property type="evidence" value="ECO:0007669"/>
    <property type="project" value="TreeGrafter"/>
</dbReference>
<dbReference type="InterPro" id="IPR000238">
    <property type="entry name" value="RbfA"/>
</dbReference>
<dbReference type="Proteomes" id="UP000619743">
    <property type="component" value="Unassembled WGS sequence"/>
</dbReference>
<name>A0A8J2XNS2_9GAMM</name>
<proteinExistence type="inferred from homology"/>
<comment type="caution">
    <text evidence="5">The sequence shown here is derived from an EMBL/GenBank/DDBJ whole genome shotgun (WGS) entry which is preliminary data.</text>
</comment>
<comment type="subcellular location">
    <subcellularLocation>
        <location evidence="3">Cytoplasm</location>
    </subcellularLocation>
</comment>
<dbReference type="GO" id="GO:0043024">
    <property type="term" value="F:ribosomal small subunit binding"/>
    <property type="evidence" value="ECO:0007669"/>
    <property type="project" value="TreeGrafter"/>
</dbReference>
<evidence type="ECO:0000256" key="2">
    <source>
        <dbReference type="ARBA" id="ARBA00022517"/>
    </source>
</evidence>
<dbReference type="OrthoDB" id="307788at2"/>
<feature type="compositionally biased region" description="Basic and acidic residues" evidence="4">
    <location>
        <begin position="116"/>
        <end position="128"/>
    </location>
</feature>
<dbReference type="InterPro" id="IPR023799">
    <property type="entry name" value="RbfA_dom_sf"/>
</dbReference>
<dbReference type="InterPro" id="IPR020053">
    <property type="entry name" value="Ribosome-bd_factorA_CS"/>
</dbReference>
<evidence type="ECO:0000313" key="6">
    <source>
        <dbReference type="Proteomes" id="UP000619743"/>
    </source>
</evidence>
<dbReference type="PANTHER" id="PTHR33515">
    <property type="entry name" value="RIBOSOME-BINDING FACTOR A, CHLOROPLASTIC-RELATED"/>
    <property type="match status" value="1"/>
</dbReference>
<dbReference type="RefSeq" id="WP_087506775.1">
    <property type="nucleotide sequence ID" value="NZ_BMDX01000017.1"/>
</dbReference>
<gene>
    <name evidence="3 5" type="primary">rbfA</name>
    <name evidence="5" type="ORF">GCM10011369_28720</name>
</gene>
<dbReference type="Pfam" id="PF02033">
    <property type="entry name" value="RBFA"/>
    <property type="match status" value="1"/>
</dbReference>
<dbReference type="SUPFAM" id="SSF89919">
    <property type="entry name" value="Ribosome-binding factor A, RbfA"/>
    <property type="match status" value="1"/>
</dbReference>
<dbReference type="InterPro" id="IPR015946">
    <property type="entry name" value="KH_dom-like_a/b"/>
</dbReference>
<protein>
    <recommendedName>
        <fullName evidence="3">Ribosome-binding factor A</fullName>
    </recommendedName>
</protein>
<comment type="subunit">
    <text evidence="3">Monomer. Binds 30S ribosomal subunits, but not 50S ribosomal subunits or 70S ribosomes.</text>
</comment>
<dbReference type="AlphaFoldDB" id="A0A8J2XNS2"/>
<sequence>MAKAFKRTDRVSQQVKKSIAMILQREIKDPRIGMVTVSDVEVSRDLAYAKVYVTFLFDDDEAIKTGMKALKEAAGYIRSLLGSEVKMRLTPELQFIYDNSLVEGMRLSNVVSSAVKEDARKRGDKIDGDEPAGDSNE</sequence>
<evidence type="ECO:0000313" key="5">
    <source>
        <dbReference type="EMBL" id="GGA84952.1"/>
    </source>
</evidence>